<organism evidence="13 14">
    <name type="scientific">Salix koriyanagi</name>
    <dbReference type="NCBI Taxonomy" id="2511006"/>
    <lineage>
        <taxon>Eukaryota</taxon>
        <taxon>Viridiplantae</taxon>
        <taxon>Streptophyta</taxon>
        <taxon>Embryophyta</taxon>
        <taxon>Tracheophyta</taxon>
        <taxon>Spermatophyta</taxon>
        <taxon>Magnoliopsida</taxon>
        <taxon>eudicotyledons</taxon>
        <taxon>Gunneridae</taxon>
        <taxon>Pentapetalae</taxon>
        <taxon>rosids</taxon>
        <taxon>fabids</taxon>
        <taxon>Malpighiales</taxon>
        <taxon>Salicaceae</taxon>
        <taxon>Saliceae</taxon>
        <taxon>Salix</taxon>
    </lineage>
</organism>
<evidence type="ECO:0000256" key="4">
    <source>
        <dbReference type="ARBA" id="ARBA00022729"/>
    </source>
</evidence>
<comment type="similarity">
    <text evidence="2 9">Belongs to the glycosyl hydrolase 17 family.</text>
</comment>
<protein>
    <recommendedName>
        <fullName evidence="3">glucan endo-1,3-beta-D-glucosidase</fullName>
        <ecNumber evidence="3">3.2.1.39</ecNumber>
    </recommendedName>
    <alternativeName>
        <fullName evidence="7">(1-&gt;3)-beta-glucan endohydrolase</fullName>
    </alternativeName>
    <alternativeName>
        <fullName evidence="8">Beta-1,3-endoglucanase</fullName>
    </alternativeName>
</protein>
<dbReference type="GO" id="GO:0005975">
    <property type="term" value="P:carbohydrate metabolic process"/>
    <property type="evidence" value="ECO:0007669"/>
    <property type="project" value="InterPro"/>
</dbReference>
<dbReference type="Pfam" id="PF00332">
    <property type="entry name" value="Glyco_hydro_17"/>
    <property type="match status" value="1"/>
</dbReference>
<dbReference type="EMBL" id="JAPFFM010000002">
    <property type="protein sequence ID" value="KAJ6772763.1"/>
    <property type="molecule type" value="Genomic_DNA"/>
</dbReference>
<reference evidence="13" key="1">
    <citation type="submission" date="2022-11" db="EMBL/GenBank/DDBJ databases">
        <authorList>
            <person name="Hyden B.L."/>
            <person name="Feng K."/>
            <person name="Yates T."/>
            <person name="Jawdy S."/>
            <person name="Smart L.B."/>
            <person name="Muchero W."/>
        </authorList>
    </citation>
    <scope>NUCLEOTIDE SEQUENCE</scope>
    <source>
        <tissue evidence="13">Shoot tip</tissue>
    </source>
</reference>
<evidence type="ECO:0000256" key="11">
    <source>
        <dbReference type="SAM" id="MobiDB-lite"/>
    </source>
</evidence>
<dbReference type="PANTHER" id="PTHR32227">
    <property type="entry name" value="GLUCAN ENDO-1,3-BETA-GLUCOSIDASE BG1-RELATED-RELATED"/>
    <property type="match status" value="1"/>
</dbReference>
<reference evidence="13" key="2">
    <citation type="journal article" date="2023" name="Int. J. Mol. Sci.">
        <title>De Novo Assembly and Annotation of 11 Diverse Shrub Willow (Salix) Genomes Reveals Novel Gene Organization in Sex-Linked Regions.</title>
        <authorList>
            <person name="Hyden B."/>
            <person name="Feng K."/>
            <person name="Yates T.B."/>
            <person name="Jawdy S."/>
            <person name="Cereghino C."/>
            <person name="Smart L.B."/>
            <person name="Muchero W."/>
        </authorList>
    </citation>
    <scope>NUCLEOTIDE SEQUENCE</scope>
    <source>
        <tissue evidence="13">Shoot tip</tissue>
    </source>
</reference>
<keyword evidence="14" id="KW-1185">Reference proteome</keyword>
<feature type="region of interest" description="Disordered" evidence="11">
    <location>
        <begin position="349"/>
        <end position="378"/>
    </location>
</feature>
<dbReference type="EC" id="3.2.1.39" evidence="3"/>
<dbReference type="InterPro" id="IPR017853">
    <property type="entry name" value="GH"/>
</dbReference>
<dbReference type="AlphaFoldDB" id="A0A9Q0WV77"/>
<evidence type="ECO:0000256" key="7">
    <source>
        <dbReference type="ARBA" id="ARBA00033335"/>
    </source>
</evidence>
<sequence length="454" mass="49503">MTATTRTTSITTALLHLLHLSTTAFSIGVNYGTLANDLPSPSQVANFLKTKTIIDSIKIFDTNPDILRGFANTNITVTVTVGNGDIPALVDANAAGRWVANNIEPFYPQTRIKLIAVGNEILFSGNKDWISHLVPCIKSLHQALVRAGIDDVKVSTPYTLGILQDSVQPSAARIKPAYAKVVFAPMLEFLRQTKSPLLINPYPYFSYSQSMENYILFKPNPGIHDGNTNITYTNMFVAMMDAVYSAIKAMGYDDVDIVVAETGWPSLGDPDQPMCSVENAVLYNKNMIEVATSGEGTPLMPNRRFETYIFALFNENLKPGTAAERNWGLFRPDFTPVYDVGIMSSAVGKSNGSSPSPAASPSPATSPSTGASPSPTAKPIEWFSPITYHSKARQGVGRKRTLVTRHYKRTRTTCAPRVRSANLFKLAVPVTIPSSVRSLASSLIPLIMIWSVYI</sequence>
<keyword evidence="4 12" id="KW-0732">Signal</keyword>
<dbReference type="Proteomes" id="UP001151752">
    <property type="component" value="Chromosome 10"/>
</dbReference>
<dbReference type="PROSITE" id="PS00587">
    <property type="entry name" value="GLYCOSYL_HYDROL_F17"/>
    <property type="match status" value="1"/>
</dbReference>
<keyword evidence="6 10" id="KW-0326">Glycosidase</keyword>
<comment type="caution">
    <text evidence="13">The sequence shown here is derived from an EMBL/GenBank/DDBJ whole genome shotgun (WGS) entry which is preliminary data.</text>
</comment>
<keyword evidence="5 10" id="KW-0378">Hydrolase</keyword>
<evidence type="ECO:0000256" key="9">
    <source>
        <dbReference type="RuleBase" id="RU004335"/>
    </source>
</evidence>
<dbReference type="InterPro" id="IPR044965">
    <property type="entry name" value="Glyco_hydro_17_plant"/>
</dbReference>
<gene>
    <name evidence="13" type="ORF">OIU74_018887</name>
</gene>
<accession>A0A9Q0WV77</accession>
<evidence type="ECO:0000256" key="12">
    <source>
        <dbReference type="SAM" id="SignalP"/>
    </source>
</evidence>
<dbReference type="InterPro" id="IPR000490">
    <property type="entry name" value="Glyco_hydro_17"/>
</dbReference>
<evidence type="ECO:0000313" key="14">
    <source>
        <dbReference type="Proteomes" id="UP001151752"/>
    </source>
</evidence>
<dbReference type="Gene3D" id="3.20.20.80">
    <property type="entry name" value="Glycosidases"/>
    <property type="match status" value="1"/>
</dbReference>
<evidence type="ECO:0000256" key="2">
    <source>
        <dbReference type="ARBA" id="ARBA00008773"/>
    </source>
</evidence>
<evidence type="ECO:0000256" key="5">
    <source>
        <dbReference type="ARBA" id="ARBA00022801"/>
    </source>
</evidence>
<feature type="signal peptide" evidence="12">
    <location>
        <begin position="1"/>
        <end position="26"/>
    </location>
</feature>
<proteinExistence type="inferred from homology"/>
<evidence type="ECO:0000256" key="8">
    <source>
        <dbReference type="ARBA" id="ARBA00033417"/>
    </source>
</evidence>
<evidence type="ECO:0000256" key="10">
    <source>
        <dbReference type="RuleBase" id="RU004336"/>
    </source>
</evidence>
<comment type="catalytic activity">
    <reaction evidence="1">
        <text>Hydrolysis of (1-&gt;3)-beta-D-glucosidic linkages in (1-&gt;3)-beta-D-glucans.</text>
        <dbReference type="EC" id="3.2.1.39"/>
    </reaction>
</comment>
<dbReference type="GO" id="GO:0042973">
    <property type="term" value="F:glucan endo-1,3-beta-D-glucosidase activity"/>
    <property type="evidence" value="ECO:0007669"/>
    <property type="project" value="UniProtKB-EC"/>
</dbReference>
<evidence type="ECO:0000313" key="13">
    <source>
        <dbReference type="EMBL" id="KAJ6772763.1"/>
    </source>
</evidence>
<evidence type="ECO:0000256" key="1">
    <source>
        <dbReference type="ARBA" id="ARBA00000382"/>
    </source>
</evidence>
<feature type="compositionally biased region" description="Low complexity" evidence="11">
    <location>
        <begin position="352"/>
        <end position="377"/>
    </location>
</feature>
<evidence type="ECO:0000256" key="3">
    <source>
        <dbReference type="ARBA" id="ARBA00012780"/>
    </source>
</evidence>
<dbReference type="FunFam" id="3.20.20.80:FF:000005">
    <property type="entry name" value="Glucan endo-1,3-beta-glucosidase 14"/>
    <property type="match status" value="1"/>
</dbReference>
<name>A0A9Q0WV77_9ROSI</name>
<dbReference type="SUPFAM" id="SSF51445">
    <property type="entry name" value="(Trans)glycosidases"/>
    <property type="match status" value="1"/>
</dbReference>
<evidence type="ECO:0000256" key="6">
    <source>
        <dbReference type="ARBA" id="ARBA00023295"/>
    </source>
</evidence>
<feature type="chain" id="PRO_5040412095" description="glucan endo-1,3-beta-D-glucosidase" evidence="12">
    <location>
        <begin position="27"/>
        <end position="454"/>
    </location>
</feature>